<dbReference type="KEGG" id="ovi:T265_01052"/>
<sequence>MYNTLQSELAQLSRSVKSFATSGASIWIHMLVNHIFTKETDRDGNQALVRSVIALSLPARLCVPVGWGGVIGYLAVHRIQDKIIITLGTQRHSNKQHLACEILFRPIEQPLPSHLSPPMRSYLPTFPNHRWTKLWQLQPLYDKYAVLTTDNDDGDDDTLWVFGDIGDADAK</sequence>
<protein>
    <submittedName>
        <fullName evidence="1">Uncharacterized protein</fullName>
    </submittedName>
</protein>
<gene>
    <name evidence="1" type="ORF">T265_01052</name>
</gene>
<keyword evidence="2" id="KW-1185">Reference proteome</keyword>
<dbReference type="EMBL" id="KL596629">
    <property type="protein sequence ID" value="KER32960.1"/>
    <property type="molecule type" value="Genomic_DNA"/>
</dbReference>
<evidence type="ECO:0000313" key="2">
    <source>
        <dbReference type="Proteomes" id="UP000054324"/>
    </source>
</evidence>
<accession>A0A075AAW8</accession>
<evidence type="ECO:0000313" key="1">
    <source>
        <dbReference type="EMBL" id="KER32960.1"/>
    </source>
</evidence>
<dbReference type="Proteomes" id="UP000054324">
    <property type="component" value="Unassembled WGS sequence"/>
</dbReference>
<dbReference type="AlphaFoldDB" id="A0A075AAW8"/>
<dbReference type="GeneID" id="20315240"/>
<organism evidence="1 2">
    <name type="scientific">Opisthorchis viverrini</name>
    <name type="common">Southeast Asian liver fluke</name>
    <dbReference type="NCBI Taxonomy" id="6198"/>
    <lineage>
        <taxon>Eukaryota</taxon>
        <taxon>Metazoa</taxon>
        <taxon>Spiralia</taxon>
        <taxon>Lophotrochozoa</taxon>
        <taxon>Platyhelminthes</taxon>
        <taxon>Trematoda</taxon>
        <taxon>Digenea</taxon>
        <taxon>Opisthorchiida</taxon>
        <taxon>Opisthorchiata</taxon>
        <taxon>Opisthorchiidae</taxon>
        <taxon>Opisthorchis</taxon>
    </lineage>
</organism>
<name>A0A075AAW8_OPIVI</name>
<dbReference type="RefSeq" id="XP_009163259.1">
    <property type="nucleotide sequence ID" value="XM_009164995.1"/>
</dbReference>
<dbReference type="CTD" id="20315240"/>
<reference evidence="1 2" key="1">
    <citation type="submission" date="2013-11" db="EMBL/GenBank/DDBJ databases">
        <title>Opisthorchis viverrini - life in the bile duct.</title>
        <authorList>
            <person name="Young N.D."/>
            <person name="Nagarajan N."/>
            <person name="Lin S.J."/>
            <person name="Korhonen P.K."/>
            <person name="Jex A.R."/>
            <person name="Hall R.S."/>
            <person name="Safavi-Hemami H."/>
            <person name="Kaewkong W."/>
            <person name="Bertrand D."/>
            <person name="Gao S."/>
            <person name="Seet Q."/>
            <person name="Wongkham S."/>
            <person name="Teh B.T."/>
            <person name="Wongkham C."/>
            <person name="Intapan P.M."/>
            <person name="Maleewong W."/>
            <person name="Yang X."/>
            <person name="Hu M."/>
            <person name="Wang Z."/>
            <person name="Hofmann A."/>
            <person name="Sternberg P.W."/>
            <person name="Tan P."/>
            <person name="Wang J."/>
            <person name="Gasser R.B."/>
        </authorList>
    </citation>
    <scope>NUCLEOTIDE SEQUENCE [LARGE SCALE GENOMIC DNA]</scope>
</reference>
<proteinExistence type="predicted"/>